<dbReference type="PANTHER" id="PTHR42760:SF133">
    <property type="entry name" value="3-OXOACYL-[ACYL-CARRIER-PROTEIN] REDUCTASE"/>
    <property type="match status" value="1"/>
</dbReference>
<protein>
    <submittedName>
        <fullName evidence="4">SDR family NAD(P)-dependent oxidoreductase</fullName>
    </submittedName>
</protein>
<name>A0ABT7M838_9PSEU</name>
<dbReference type="PRINTS" id="PR00081">
    <property type="entry name" value="GDHRDH"/>
</dbReference>
<organism evidence="4 5">
    <name type="scientific">Actinomycetospora termitidis</name>
    <dbReference type="NCBI Taxonomy" id="3053470"/>
    <lineage>
        <taxon>Bacteria</taxon>
        <taxon>Bacillati</taxon>
        <taxon>Actinomycetota</taxon>
        <taxon>Actinomycetes</taxon>
        <taxon>Pseudonocardiales</taxon>
        <taxon>Pseudonocardiaceae</taxon>
        <taxon>Actinomycetospora</taxon>
    </lineage>
</organism>
<dbReference type="EMBL" id="JASVWF010000002">
    <property type="protein sequence ID" value="MDL5156192.1"/>
    <property type="molecule type" value="Genomic_DNA"/>
</dbReference>
<dbReference type="PRINTS" id="PR00080">
    <property type="entry name" value="SDRFAMILY"/>
</dbReference>
<dbReference type="NCBIfam" id="NF005559">
    <property type="entry name" value="PRK07231.1"/>
    <property type="match status" value="1"/>
</dbReference>
<accession>A0ABT7M838</accession>
<evidence type="ECO:0000259" key="3">
    <source>
        <dbReference type="SMART" id="SM00822"/>
    </source>
</evidence>
<keyword evidence="2" id="KW-0560">Oxidoreductase</keyword>
<dbReference type="PROSITE" id="PS00061">
    <property type="entry name" value="ADH_SHORT"/>
    <property type="match status" value="1"/>
</dbReference>
<evidence type="ECO:0000313" key="4">
    <source>
        <dbReference type="EMBL" id="MDL5156192.1"/>
    </source>
</evidence>
<dbReference type="InterPro" id="IPR020904">
    <property type="entry name" value="Sc_DH/Rdtase_CS"/>
</dbReference>
<feature type="domain" description="Ketoreductase" evidence="3">
    <location>
        <begin position="19"/>
        <end position="198"/>
    </location>
</feature>
<evidence type="ECO:0000256" key="2">
    <source>
        <dbReference type="ARBA" id="ARBA00023002"/>
    </source>
</evidence>
<evidence type="ECO:0000313" key="5">
    <source>
        <dbReference type="Proteomes" id="UP001231924"/>
    </source>
</evidence>
<reference evidence="4 5" key="1">
    <citation type="submission" date="2023-06" db="EMBL/GenBank/DDBJ databases">
        <title>Actinomycetospora Odt1-22.</title>
        <authorList>
            <person name="Supong K."/>
        </authorList>
    </citation>
    <scope>NUCLEOTIDE SEQUENCE [LARGE SCALE GENOMIC DNA]</scope>
    <source>
        <strain evidence="4 5">Odt1-22</strain>
    </source>
</reference>
<dbReference type="InterPro" id="IPR057326">
    <property type="entry name" value="KR_dom"/>
</dbReference>
<proteinExistence type="inferred from homology"/>
<dbReference type="Proteomes" id="UP001231924">
    <property type="component" value="Unassembled WGS sequence"/>
</dbReference>
<dbReference type="Gene3D" id="3.40.50.720">
    <property type="entry name" value="NAD(P)-binding Rossmann-like Domain"/>
    <property type="match status" value="1"/>
</dbReference>
<comment type="caution">
    <text evidence="4">The sequence shown here is derived from an EMBL/GenBank/DDBJ whole genome shotgun (WGS) entry which is preliminary data.</text>
</comment>
<dbReference type="InterPro" id="IPR036291">
    <property type="entry name" value="NAD(P)-bd_dom_sf"/>
</dbReference>
<dbReference type="InterPro" id="IPR002347">
    <property type="entry name" value="SDR_fam"/>
</dbReference>
<keyword evidence="5" id="KW-1185">Reference proteome</keyword>
<evidence type="ECO:0000256" key="1">
    <source>
        <dbReference type="ARBA" id="ARBA00006484"/>
    </source>
</evidence>
<gene>
    <name evidence="4" type="ORF">QRT03_09510</name>
</gene>
<dbReference type="RefSeq" id="WP_286052446.1">
    <property type="nucleotide sequence ID" value="NZ_JASVWF010000002.1"/>
</dbReference>
<dbReference type="PANTHER" id="PTHR42760">
    <property type="entry name" value="SHORT-CHAIN DEHYDROGENASES/REDUCTASES FAMILY MEMBER"/>
    <property type="match status" value="1"/>
</dbReference>
<dbReference type="SUPFAM" id="SSF51735">
    <property type="entry name" value="NAD(P)-binding Rossmann-fold domains"/>
    <property type="match status" value="1"/>
</dbReference>
<comment type="similarity">
    <text evidence="1">Belongs to the short-chain dehydrogenases/reductases (SDR) family.</text>
</comment>
<sequence length="261" mass="26648">MSAAPSESVSTDPFRLDGHVALVTGGSSGLGVAFARALAAAGARVAVTARRTAMLERTVAGIEADGGTAAAITADVRDPDRCRAAVEQAREALGGLDVLVNNAGVGSAVPALRETPDEFRAVVEANLAGAYWMAQACAAEMAPGSSIVNVSSVLALTTAGLPQAAYSASKAGLLGLTRDLAQQWGPRRGIRVNAIAPGFVETEMTGQYRPEYVESVLRPRLLLGRFGSPAEIAQVGVWLASPAAGYVTGQTIVVDGGMTLT</sequence>
<dbReference type="Pfam" id="PF13561">
    <property type="entry name" value="adh_short_C2"/>
    <property type="match status" value="1"/>
</dbReference>
<dbReference type="SMART" id="SM00822">
    <property type="entry name" value="PKS_KR"/>
    <property type="match status" value="1"/>
</dbReference>